<gene>
    <name evidence="2" type="ORF">IPOD504_LOCUS13326</name>
</gene>
<feature type="non-terminal residue" evidence="2">
    <location>
        <position position="102"/>
    </location>
</feature>
<reference evidence="2" key="1">
    <citation type="submission" date="2022-03" db="EMBL/GenBank/DDBJ databases">
        <authorList>
            <person name="Martin H S."/>
        </authorList>
    </citation>
    <scope>NUCLEOTIDE SEQUENCE</scope>
</reference>
<protein>
    <submittedName>
        <fullName evidence="2">Uncharacterized protein</fullName>
    </submittedName>
</protein>
<proteinExistence type="predicted"/>
<keyword evidence="3" id="KW-1185">Reference proteome</keyword>
<accession>A0ABN8IWD6</accession>
<evidence type="ECO:0000256" key="1">
    <source>
        <dbReference type="SAM" id="MobiDB-lite"/>
    </source>
</evidence>
<name>A0ABN8IWD6_9NEOP</name>
<sequence length="102" mass="11042">MRSANALRFSPAYLADSRQRRQRTTQKCTMDVDFFLERFMDTKRSFSAQIPNGRTPGERRSSPALRSAPAPAAACAAAPAPAAPCAPCSSLYLVGVLPTPLR</sequence>
<dbReference type="EMBL" id="OW152816">
    <property type="protein sequence ID" value="CAH2066209.1"/>
    <property type="molecule type" value="Genomic_DNA"/>
</dbReference>
<evidence type="ECO:0000313" key="3">
    <source>
        <dbReference type="Proteomes" id="UP000837857"/>
    </source>
</evidence>
<organism evidence="2 3">
    <name type="scientific">Iphiclides podalirius</name>
    <name type="common">scarce swallowtail</name>
    <dbReference type="NCBI Taxonomy" id="110791"/>
    <lineage>
        <taxon>Eukaryota</taxon>
        <taxon>Metazoa</taxon>
        <taxon>Ecdysozoa</taxon>
        <taxon>Arthropoda</taxon>
        <taxon>Hexapoda</taxon>
        <taxon>Insecta</taxon>
        <taxon>Pterygota</taxon>
        <taxon>Neoptera</taxon>
        <taxon>Endopterygota</taxon>
        <taxon>Lepidoptera</taxon>
        <taxon>Glossata</taxon>
        <taxon>Ditrysia</taxon>
        <taxon>Papilionoidea</taxon>
        <taxon>Papilionidae</taxon>
        <taxon>Papilioninae</taxon>
        <taxon>Iphiclides</taxon>
    </lineage>
</organism>
<feature type="region of interest" description="Disordered" evidence="1">
    <location>
        <begin position="46"/>
        <end position="68"/>
    </location>
</feature>
<dbReference type="Proteomes" id="UP000837857">
    <property type="component" value="Chromosome 4"/>
</dbReference>
<evidence type="ECO:0000313" key="2">
    <source>
        <dbReference type="EMBL" id="CAH2066209.1"/>
    </source>
</evidence>